<dbReference type="Pfam" id="PF00890">
    <property type="entry name" value="FAD_binding_2"/>
    <property type="match status" value="1"/>
</dbReference>
<reference evidence="6 7" key="1">
    <citation type="journal article" date="2019" name="Sci. Transl. Med.">
        <title>Quorum sensing between bacterial species on the skin protects against epidermal injury in atopic dermatitis.</title>
        <authorList>
            <person name="Williams M.R."/>
        </authorList>
    </citation>
    <scope>NUCLEOTIDE SEQUENCE [LARGE SCALE GENOMIC DNA]</scope>
    <source>
        <strain evidence="6 7">E7</strain>
    </source>
</reference>
<evidence type="ECO:0000256" key="4">
    <source>
        <dbReference type="ARBA" id="ARBA00023002"/>
    </source>
</evidence>
<dbReference type="GO" id="GO:0033765">
    <property type="term" value="F:steroid dehydrogenase activity, acting on the CH-CH group of donors"/>
    <property type="evidence" value="ECO:0007669"/>
    <property type="project" value="UniProtKB-ARBA"/>
</dbReference>
<dbReference type="InterPro" id="IPR027477">
    <property type="entry name" value="Succ_DH/fumarate_Rdtase_cat_sf"/>
</dbReference>
<evidence type="ECO:0000259" key="5">
    <source>
        <dbReference type="Pfam" id="PF00890"/>
    </source>
</evidence>
<evidence type="ECO:0000256" key="3">
    <source>
        <dbReference type="ARBA" id="ARBA00022827"/>
    </source>
</evidence>
<name>A0A4Q9W0Z5_STALU</name>
<feature type="non-terminal residue" evidence="6">
    <location>
        <position position="1"/>
    </location>
</feature>
<protein>
    <submittedName>
        <fullName evidence="6">FAD-binding protein</fullName>
    </submittedName>
</protein>
<evidence type="ECO:0000256" key="2">
    <source>
        <dbReference type="ARBA" id="ARBA00022630"/>
    </source>
</evidence>
<organism evidence="6 7">
    <name type="scientific">Staphylococcus lugdunensis</name>
    <dbReference type="NCBI Taxonomy" id="28035"/>
    <lineage>
        <taxon>Bacteria</taxon>
        <taxon>Bacillati</taxon>
        <taxon>Bacillota</taxon>
        <taxon>Bacilli</taxon>
        <taxon>Bacillales</taxon>
        <taxon>Staphylococcaceae</taxon>
        <taxon>Staphylococcus</taxon>
    </lineage>
</organism>
<keyword evidence="3" id="KW-0274">FAD</keyword>
<keyword evidence="2" id="KW-0285">Flavoprotein</keyword>
<dbReference type="Proteomes" id="UP000293637">
    <property type="component" value="Unassembled WGS sequence"/>
</dbReference>
<dbReference type="RefSeq" id="WP_131513132.1">
    <property type="nucleotide sequence ID" value="NZ_SCHB01000165.1"/>
</dbReference>
<dbReference type="PANTHER" id="PTHR43400:SF7">
    <property type="entry name" value="FAD-DEPENDENT OXIDOREDUCTASE 2 FAD BINDING DOMAIN-CONTAINING PROTEIN"/>
    <property type="match status" value="1"/>
</dbReference>
<feature type="non-terminal residue" evidence="6">
    <location>
        <position position="159"/>
    </location>
</feature>
<dbReference type="EMBL" id="SCHB01000165">
    <property type="protein sequence ID" value="TBW68467.1"/>
    <property type="molecule type" value="Genomic_DNA"/>
</dbReference>
<dbReference type="Gene3D" id="3.50.50.60">
    <property type="entry name" value="FAD/NAD(P)-binding domain"/>
    <property type="match status" value="1"/>
</dbReference>
<keyword evidence="4" id="KW-0560">Oxidoreductase</keyword>
<dbReference type="InterPro" id="IPR050315">
    <property type="entry name" value="FAD-oxidoreductase_2"/>
</dbReference>
<feature type="domain" description="FAD-dependent oxidoreductase 2 FAD-binding" evidence="5">
    <location>
        <begin position="27"/>
        <end position="146"/>
    </location>
</feature>
<dbReference type="AlphaFoldDB" id="A0A4Q9W0Z5"/>
<evidence type="ECO:0000313" key="7">
    <source>
        <dbReference type="Proteomes" id="UP000293637"/>
    </source>
</evidence>
<proteinExistence type="predicted"/>
<dbReference type="PANTHER" id="PTHR43400">
    <property type="entry name" value="FUMARATE REDUCTASE"/>
    <property type="match status" value="1"/>
</dbReference>
<accession>A0A4Q9W0Z5</accession>
<dbReference type="Gene3D" id="3.90.700.10">
    <property type="entry name" value="Succinate dehydrogenase/fumarate reductase flavoprotein, catalytic domain"/>
    <property type="match status" value="1"/>
</dbReference>
<evidence type="ECO:0000256" key="1">
    <source>
        <dbReference type="ARBA" id="ARBA00001974"/>
    </source>
</evidence>
<gene>
    <name evidence="6" type="ORF">EQ812_13225</name>
</gene>
<dbReference type="SUPFAM" id="SSF51905">
    <property type="entry name" value="FAD/NAD(P)-binding domain"/>
    <property type="match status" value="1"/>
</dbReference>
<evidence type="ECO:0000313" key="6">
    <source>
        <dbReference type="EMBL" id="TBW68467.1"/>
    </source>
</evidence>
<comment type="cofactor">
    <cofactor evidence="1">
        <name>FAD</name>
        <dbReference type="ChEBI" id="CHEBI:57692"/>
    </cofactor>
</comment>
<sequence>SFVDMPVGALWRRGHKPMKAQGLEYIENLGDYVKHNHGRIFTETTAEKLIKEGNQVVGIEARKANGAKVKIHTRHGVVLATGGFGANTKMLQQYNTYWDNIPDDIKTTNSPAITGDGIRLGVQAGADIVGMGFSQMMPISDPKTGALFTGLIVTPSNFV</sequence>
<dbReference type="InterPro" id="IPR036188">
    <property type="entry name" value="FAD/NAD-bd_sf"/>
</dbReference>
<dbReference type="InterPro" id="IPR003953">
    <property type="entry name" value="FAD-dep_OxRdtase_2_FAD-bd"/>
</dbReference>
<comment type="caution">
    <text evidence="6">The sequence shown here is derived from an EMBL/GenBank/DDBJ whole genome shotgun (WGS) entry which is preliminary data.</text>
</comment>